<feature type="domain" description="DUF1549" evidence="1">
    <location>
        <begin position="145"/>
        <end position="239"/>
    </location>
</feature>
<dbReference type="GO" id="GO:0020037">
    <property type="term" value="F:heme binding"/>
    <property type="evidence" value="ECO:0007669"/>
    <property type="project" value="InterPro"/>
</dbReference>
<feature type="domain" description="Cytochrome C Planctomycete-type" evidence="2">
    <location>
        <begin position="40"/>
        <end position="96"/>
    </location>
</feature>
<dbReference type="EMBL" id="UINC01209212">
    <property type="protein sequence ID" value="SVE32137.1"/>
    <property type="molecule type" value="Genomic_DNA"/>
</dbReference>
<dbReference type="Pfam" id="PF07635">
    <property type="entry name" value="PSCyt1"/>
    <property type="match status" value="1"/>
</dbReference>
<organism evidence="3">
    <name type="scientific">marine metagenome</name>
    <dbReference type="NCBI Taxonomy" id="408172"/>
    <lineage>
        <taxon>unclassified sequences</taxon>
        <taxon>metagenomes</taxon>
        <taxon>ecological metagenomes</taxon>
    </lineage>
</organism>
<dbReference type="SUPFAM" id="SSF46626">
    <property type="entry name" value="Cytochrome c"/>
    <property type="match status" value="1"/>
</dbReference>
<dbReference type="InterPro" id="IPR036909">
    <property type="entry name" value="Cyt_c-like_dom_sf"/>
</dbReference>
<evidence type="ECO:0008006" key="4">
    <source>
        <dbReference type="Google" id="ProtNLM"/>
    </source>
</evidence>
<proteinExistence type="predicted"/>
<sequence length="240" mass="27319">MSLSGLVLVLCAIGLTARIIKAAEPLSYNEHIRPILVENCFSCHGADSASRKADLRLDRRDDAIEYGAIVAGDPDSTVLLDRIYSEDPEEVMPPPEIKKTLSAEQKELLTQWIKEGAEYEPHWSFIPPTRTPVPQVKKQNWVRNPIDSFILSKLEAEGLMPAEEADRRTLARRLSYDLTGLPPEPSVVEAFVLDPHADAYERLVDTFLSKLEWGEHRGRHWLDYARYADTHGIHFDNYRE</sequence>
<evidence type="ECO:0000259" key="1">
    <source>
        <dbReference type="Pfam" id="PF07583"/>
    </source>
</evidence>
<feature type="non-terminal residue" evidence="3">
    <location>
        <position position="240"/>
    </location>
</feature>
<gene>
    <name evidence="3" type="ORF">METZ01_LOCUS484991</name>
</gene>
<dbReference type="InterPro" id="IPR011444">
    <property type="entry name" value="DUF1549"/>
</dbReference>
<name>A0A383CID5_9ZZZZ</name>
<reference evidence="3" key="1">
    <citation type="submission" date="2018-05" db="EMBL/GenBank/DDBJ databases">
        <authorList>
            <person name="Lanie J.A."/>
            <person name="Ng W.-L."/>
            <person name="Kazmierczak K.M."/>
            <person name="Andrzejewski T.M."/>
            <person name="Davidsen T.M."/>
            <person name="Wayne K.J."/>
            <person name="Tettelin H."/>
            <person name="Glass J.I."/>
            <person name="Rusch D."/>
            <person name="Podicherti R."/>
            <person name="Tsui H.-C.T."/>
            <person name="Winkler M.E."/>
        </authorList>
    </citation>
    <scope>NUCLEOTIDE SEQUENCE</scope>
</reference>
<dbReference type="Pfam" id="PF07583">
    <property type="entry name" value="PSCyt2"/>
    <property type="match status" value="1"/>
</dbReference>
<dbReference type="InterPro" id="IPR011429">
    <property type="entry name" value="Cyt_c_Planctomycete-type"/>
</dbReference>
<evidence type="ECO:0000313" key="3">
    <source>
        <dbReference type="EMBL" id="SVE32137.1"/>
    </source>
</evidence>
<dbReference type="GO" id="GO:0009055">
    <property type="term" value="F:electron transfer activity"/>
    <property type="evidence" value="ECO:0007669"/>
    <property type="project" value="InterPro"/>
</dbReference>
<dbReference type="AlphaFoldDB" id="A0A383CID5"/>
<dbReference type="PANTHER" id="PTHR35889:SF3">
    <property type="entry name" value="F-BOX DOMAIN-CONTAINING PROTEIN"/>
    <property type="match status" value="1"/>
</dbReference>
<protein>
    <recommendedName>
        <fullName evidence="4">Cytochrome c domain-containing protein</fullName>
    </recommendedName>
</protein>
<evidence type="ECO:0000259" key="2">
    <source>
        <dbReference type="Pfam" id="PF07635"/>
    </source>
</evidence>
<accession>A0A383CID5</accession>
<dbReference type="PANTHER" id="PTHR35889">
    <property type="entry name" value="CYCLOINULO-OLIGOSACCHARIDE FRUCTANOTRANSFERASE-RELATED"/>
    <property type="match status" value="1"/>
</dbReference>